<comment type="caution">
    <text evidence="2">The sequence shown here is derived from an EMBL/GenBank/DDBJ whole genome shotgun (WGS) entry which is preliminary data.</text>
</comment>
<evidence type="ECO:0000313" key="3">
    <source>
        <dbReference type="Proteomes" id="UP000567179"/>
    </source>
</evidence>
<protein>
    <submittedName>
        <fullName evidence="2">Uncharacterized protein</fullName>
    </submittedName>
</protein>
<evidence type="ECO:0000313" key="2">
    <source>
        <dbReference type="EMBL" id="KAF5309200.1"/>
    </source>
</evidence>
<evidence type="ECO:0000256" key="1">
    <source>
        <dbReference type="SAM" id="MobiDB-lite"/>
    </source>
</evidence>
<gene>
    <name evidence="2" type="ORF">D9619_012813</name>
</gene>
<reference evidence="2 3" key="1">
    <citation type="journal article" date="2020" name="ISME J.">
        <title>Uncovering the hidden diversity of litter-decomposition mechanisms in mushroom-forming fungi.</title>
        <authorList>
            <person name="Floudas D."/>
            <person name="Bentzer J."/>
            <person name="Ahren D."/>
            <person name="Johansson T."/>
            <person name="Persson P."/>
            <person name="Tunlid A."/>
        </authorList>
    </citation>
    <scope>NUCLEOTIDE SEQUENCE [LARGE SCALE GENOMIC DNA]</scope>
    <source>
        <strain evidence="2 3">CBS 101986</strain>
    </source>
</reference>
<accession>A0A8H5AQ91</accession>
<dbReference type="AlphaFoldDB" id="A0A8H5AQ91"/>
<proteinExistence type="predicted"/>
<organism evidence="2 3">
    <name type="scientific">Psilocybe cf. subviscida</name>
    <dbReference type="NCBI Taxonomy" id="2480587"/>
    <lineage>
        <taxon>Eukaryota</taxon>
        <taxon>Fungi</taxon>
        <taxon>Dikarya</taxon>
        <taxon>Basidiomycota</taxon>
        <taxon>Agaricomycotina</taxon>
        <taxon>Agaricomycetes</taxon>
        <taxon>Agaricomycetidae</taxon>
        <taxon>Agaricales</taxon>
        <taxon>Agaricineae</taxon>
        <taxon>Strophariaceae</taxon>
        <taxon>Psilocybe</taxon>
    </lineage>
</organism>
<name>A0A8H5AQ91_9AGAR</name>
<feature type="region of interest" description="Disordered" evidence="1">
    <location>
        <begin position="21"/>
        <end position="41"/>
    </location>
</feature>
<keyword evidence="3" id="KW-1185">Reference proteome</keyword>
<dbReference type="EMBL" id="JAACJJ010000060">
    <property type="protein sequence ID" value="KAF5309200.1"/>
    <property type="molecule type" value="Genomic_DNA"/>
</dbReference>
<sequence>MLLRAGLDSWFCVRQITGSATGPLKRSHSSPSPSPQKQPTMHDIAESMRAAHPHIISFADAPDGITSYARLPPGGAVRMPMYGAGLLLDPVWVRTVYMPRVGAVNHRDIIPMALKKNNELRQHLHISSRFMHHYDHGGHLFLNLCDNAPFYCRQPWLAQRDSHLDAILEILQFTPDEIDQARRNFAWYMITPTGNLEVSFEMTVHGVVSE</sequence>
<dbReference type="Proteomes" id="UP000567179">
    <property type="component" value="Unassembled WGS sequence"/>
</dbReference>